<comment type="caution">
    <text evidence="1">The sequence shown here is derived from an EMBL/GenBank/DDBJ whole genome shotgun (WGS) entry which is preliminary data.</text>
</comment>
<evidence type="ECO:0000313" key="1">
    <source>
        <dbReference type="EMBL" id="KAI3787790.1"/>
    </source>
</evidence>
<evidence type="ECO:0000313" key="2">
    <source>
        <dbReference type="Proteomes" id="UP001055811"/>
    </source>
</evidence>
<dbReference type="EMBL" id="CM042009">
    <property type="protein sequence ID" value="KAI3787790.1"/>
    <property type="molecule type" value="Genomic_DNA"/>
</dbReference>
<sequence length="468" mass="52683">MPIVNFTLKNLPEEHMHSSFDPETQLILTALLICLLLLGFYMTKRTSCVVYLLDFACYKPPDSQKCTKQFMLEKAKDSGYFSEETVHFMRKVLGKSGIGDSTYLAEVYLAKIPDPCMKESRREMELSVFGSIDTLLAKTGVRCEDIGILVVNCCIYNTMPSLSSMIVNRYKLKESIISYNVVGMGCSAGLMAIGLAEQLLQVHHDTYALVMSTESITENCYLGDDRSKFLTNCLFRVGGAAILLSNRPSDRHNCKYKILHTVHTNESSSDSSYNCIVQEEDDAGRRGITVNKDLFNAASTVVKANVTTLGKLILPVSEKLVYLTNNIARKLRPTANIQLYIPNYSKSVELFLPHVGGKPMLDELRKNLGFDETAMESSRMTLYRFGNTSSSSIWYELAYAEAKGRVRKGDRVWQIAFGSGFKCSSVVWRALRTVDYDEMNLWTDEIDEFPVDVDCDDGPLPIFFERSK</sequence>
<accession>A0ACB9GXU9</accession>
<reference evidence="1 2" key="2">
    <citation type="journal article" date="2022" name="Mol. Ecol. Resour.">
        <title>The genomes of chicory, endive, great burdock and yacon provide insights into Asteraceae paleo-polyploidization history and plant inulin production.</title>
        <authorList>
            <person name="Fan W."/>
            <person name="Wang S."/>
            <person name="Wang H."/>
            <person name="Wang A."/>
            <person name="Jiang F."/>
            <person name="Liu H."/>
            <person name="Zhao H."/>
            <person name="Xu D."/>
            <person name="Zhang Y."/>
        </authorList>
    </citation>
    <scope>NUCLEOTIDE SEQUENCE [LARGE SCALE GENOMIC DNA]</scope>
    <source>
        <strain evidence="2">cv. Punajuju</strain>
        <tissue evidence="1">Leaves</tissue>
    </source>
</reference>
<name>A0ACB9GXU9_CICIN</name>
<reference evidence="2" key="1">
    <citation type="journal article" date="2022" name="Mol. Ecol. Resour.">
        <title>The genomes of chicory, endive, great burdock and yacon provide insights into Asteraceae palaeo-polyploidization history and plant inulin production.</title>
        <authorList>
            <person name="Fan W."/>
            <person name="Wang S."/>
            <person name="Wang H."/>
            <person name="Wang A."/>
            <person name="Jiang F."/>
            <person name="Liu H."/>
            <person name="Zhao H."/>
            <person name="Xu D."/>
            <person name="Zhang Y."/>
        </authorList>
    </citation>
    <scope>NUCLEOTIDE SEQUENCE [LARGE SCALE GENOMIC DNA]</scope>
    <source>
        <strain evidence="2">cv. Punajuju</strain>
    </source>
</reference>
<gene>
    <name evidence="1" type="ORF">L2E82_00221</name>
</gene>
<proteinExistence type="predicted"/>
<dbReference type="Proteomes" id="UP001055811">
    <property type="component" value="Linkage Group LG01"/>
</dbReference>
<organism evidence="1 2">
    <name type="scientific">Cichorium intybus</name>
    <name type="common">Chicory</name>
    <dbReference type="NCBI Taxonomy" id="13427"/>
    <lineage>
        <taxon>Eukaryota</taxon>
        <taxon>Viridiplantae</taxon>
        <taxon>Streptophyta</taxon>
        <taxon>Embryophyta</taxon>
        <taxon>Tracheophyta</taxon>
        <taxon>Spermatophyta</taxon>
        <taxon>Magnoliopsida</taxon>
        <taxon>eudicotyledons</taxon>
        <taxon>Gunneridae</taxon>
        <taxon>Pentapetalae</taxon>
        <taxon>asterids</taxon>
        <taxon>campanulids</taxon>
        <taxon>Asterales</taxon>
        <taxon>Asteraceae</taxon>
        <taxon>Cichorioideae</taxon>
        <taxon>Cichorieae</taxon>
        <taxon>Cichoriinae</taxon>
        <taxon>Cichorium</taxon>
    </lineage>
</organism>
<keyword evidence="2" id="KW-1185">Reference proteome</keyword>
<protein>
    <submittedName>
        <fullName evidence="1">Uncharacterized protein</fullName>
    </submittedName>
</protein>